<dbReference type="SMART" id="SM00347">
    <property type="entry name" value="HTH_MARR"/>
    <property type="match status" value="1"/>
</dbReference>
<evidence type="ECO:0000256" key="2">
    <source>
        <dbReference type="ARBA" id="ARBA00022490"/>
    </source>
</evidence>
<evidence type="ECO:0000313" key="8">
    <source>
        <dbReference type="Proteomes" id="UP001596104"/>
    </source>
</evidence>
<dbReference type="RefSeq" id="WP_377006859.1">
    <property type="nucleotide sequence ID" value="NZ_JBHSLV010000008.1"/>
</dbReference>
<sequence length="170" mass="18546">MTDTQKPSAAPAAPAPAGPTLPLDGQLCFSIYSASLAIQRVYKPMLDALGVTYTQYLVLSALWERDGLTISTIGERLALEPSTITPAVKRLEAAGFLSRRRSTIDERLVEVHLTEKGRELHPRTGCLTDALLRNSGFQIPQMIALNRAVQDLRQGMRNAVATTEADRDGE</sequence>
<name>A0ABW0H7Q2_9HYPH</name>
<accession>A0ABW0H7Q2</accession>
<gene>
    <name evidence="7" type="ORF">ACFPPC_05745</name>
</gene>
<reference evidence="8" key="1">
    <citation type="journal article" date="2019" name="Int. J. Syst. Evol. Microbiol.">
        <title>The Global Catalogue of Microorganisms (GCM) 10K type strain sequencing project: providing services to taxonomists for standard genome sequencing and annotation.</title>
        <authorList>
            <consortium name="The Broad Institute Genomics Platform"/>
            <consortium name="The Broad Institute Genome Sequencing Center for Infectious Disease"/>
            <person name="Wu L."/>
            <person name="Ma J."/>
        </authorList>
    </citation>
    <scope>NUCLEOTIDE SEQUENCE [LARGE SCALE GENOMIC DNA]</scope>
    <source>
        <strain evidence="8">CGMCC 1.16326</strain>
    </source>
</reference>
<dbReference type="PROSITE" id="PS50995">
    <property type="entry name" value="HTH_MARR_2"/>
    <property type="match status" value="1"/>
</dbReference>
<dbReference type="EMBL" id="JBHSLV010000008">
    <property type="protein sequence ID" value="MFC5392144.1"/>
    <property type="molecule type" value="Genomic_DNA"/>
</dbReference>
<dbReference type="PANTHER" id="PTHR33164:SF5">
    <property type="entry name" value="ORGANIC HYDROPEROXIDE RESISTANCE TRANSCRIPTIONAL REGULATOR"/>
    <property type="match status" value="1"/>
</dbReference>
<evidence type="ECO:0000259" key="6">
    <source>
        <dbReference type="PROSITE" id="PS50995"/>
    </source>
</evidence>
<keyword evidence="4" id="KW-0238">DNA-binding</keyword>
<dbReference type="SUPFAM" id="SSF46785">
    <property type="entry name" value="Winged helix' DNA-binding domain"/>
    <property type="match status" value="1"/>
</dbReference>
<comment type="subcellular location">
    <subcellularLocation>
        <location evidence="1">Cytoplasm</location>
    </subcellularLocation>
</comment>
<keyword evidence="5" id="KW-0804">Transcription</keyword>
<evidence type="ECO:0000256" key="4">
    <source>
        <dbReference type="ARBA" id="ARBA00023125"/>
    </source>
</evidence>
<keyword evidence="8" id="KW-1185">Reference proteome</keyword>
<dbReference type="PRINTS" id="PR00598">
    <property type="entry name" value="HTHMARR"/>
</dbReference>
<evidence type="ECO:0000256" key="3">
    <source>
        <dbReference type="ARBA" id="ARBA00023015"/>
    </source>
</evidence>
<dbReference type="InterPro" id="IPR036390">
    <property type="entry name" value="WH_DNA-bd_sf"/>
</dbReference>
<protein>
    <submittedName>
        <fullName evidence="7">MarR family winged helix-turn-helix transcriptional regulator</fullName>
    </submittedName>
</protein>
<dbReference type="Proteomes" id="UP001596104">
    <property type="component" value="Unassembled WGS sequence"/>
</dbReference>
<keyword evidence="2" id="KW-0963">Cytoplasm</keyword>
<dbReference type="PANTHER" id="PTHR33164">
    <property type="entry name" value="TRANSCRIPTIONAL REGULATOR, MARR FAMILY"/>
    <property type="match status" value="1"/>
</dbReference>
<feature type="domain" description="HTH marR-type" evidence="6">
    <location>
        <begin position="24"/>
        <end position="154"/>
    </location>
</feature>
<dbReference type="Gene3D" id="1.10.10.10">
    <property type="entry name" value="Winged helix-like DNA-binding domain superfamily/Winged helix DNA-binding domain"/>
    <property type="match status" value="1"/>
</dbReference>
<dbReference type="InterPro" id="IPR036388">
    <property type="entry name" value="WH-like_DNA-bd_sf"/>
</dbReference>
<dbReference type="Pfam" id="PF22381">
    <property type="entry name" value="Staph_reg_Sar_Rot"/>
    <property type="match status" value="1"/>
</dbReference>
<keyword evidence="3" id="KW-0805">Transcription regulation</keyword>
<dbReference type="InterPro" id="IPR039422">
    <property type="entry name" value="MarR/SlyA-like"/>
</dbReference>
<comment type="caution">
    <text evidence="7">The sequence shown here is derived from an EMBL/GenBank/DDBJ whole genome shotgun (WGS) entry which is preliminary data.</text>
</comment>
<proteinExistence type="predicted"/>
<evidence type="ECO:0000256" key="1">
    <source>
        <dbReference type="ARBA" id="ARBA00004496"/>
    </source>
</evidence>
<dbReference type="InterPro" id="IPR000835">
    <property type="entry name" value="HTH_MarR-typ"/>
</dbReference>
<evidence type="ECO:0000256" key="5">
    <source>
        <dbReference type="ARBA" id="ARBA00023163"/>
    </source>
</evidence>
<evidence type="ECO:0000313" key="7">
    <source>
        <dbReference type="EMBL" id="MFC5392144.1"/>
    </source>
</evidence>
<dbReference type="InterPro" id="IPR055166">
    <property type="entry name" value="Transc_reg_Sar_Rot_HTH"/>
</dbReference>
<organism evidence="7 8">
    <name type="scientific">Bosea vestrisii</name>
    <dbReference type="NCBI Taxonomy" id="151416"/>
    <lineage>
        <taxon>Bacteria</taxon>
        <taxon>Pseudomonadati</taxon>
        <taxon>Pseudomonadota</taxon>
        <taxon>Alphaproteobacteria</taxon>
        <taxon>Hyphomicrobiales</taxon>
        <taxon>Boseaceae</taxon>
        <taxon>Bosea</taxon>
    </lineage>
</organism>